<feature type="compositionally biased region" description="Acidic residues" evidence="5">
    <location>
        <begin position="197"/>
        <end position="214"/>
    </location>
</feature>
<accession>A0A0D2JCS6</accession>
<dbReference type="SMART" id="SM00184">
    <property type="entry name" value="RING"/>
    <property type="match status" value="1"/>
</dbReference>
<keyword evidence="1" id="KW-0479">Metal-binding</keyword>
<dbReference type="InterPro" id="IPR017907">
    <property type="entry name" value="Znf_RING_CS"/>
</dbReference>
<dbReference type="PROSITE" id="PS50089">
    <property type="entry name" value="ZF_RING_2"/>
    <property type="match status" value="1"/>
</dbReference>
<feature type="region of interest" description="Disordered" evidence="5">
    <location>
        <begin position="238"/>
        <end position="466"/>
    </location>
</feature>
<dbReference type="RefSeq" id="XP_013274056.1">
    <property type="nucleotide sequence ID" value="XM_013418602.1"/>
</dbReference>
<evidence type="ECO:0000259" key="6">
    <source>
        <dbReference type="PROSITE" id="PS50089"/>
    </source>
</evidence>
<keyword evidence="8" id="KW-1185">Reference proteome</keyword>
<dbReference type="InterPro" id="IPR001841">
    <property type="entry name" value="Znf_RING"/>
</dbReference>
<dbReference type="InterPro" id="IPR013083">
    <property type="entry name" value="Znf_RING/FYVE/PHD"/>
</dbReference>
<feature type="compositionally biased region" description="Acidic residues" evidence="5">
    <location>
        <begin position="301"/>
        <end position="311"/>
    </location>
</feature>
<reference evidence="7 8" key="1">
    <citation type="submission" date="2015-01" db="EMBL/GenBank/DDBJ databases">
        <title>The Genome Sequence of Rhinocladiella mackenzie CBS 650.93.</title>
        <authorList>
            <consortium name="The Broad Institute Genomics Platform"/>
            <person name="Cuomo C."/>
            <person name="de Hoog S."/>
            <person name="Gorbushina A."/>
            <person name="Stielow B."/>
            <person name="Teixiera M."/>
            <person name="Abouelleil A."/>
            <person name="Chapman S.B."/>
            <person name="Priest M."/>
            <person name="Young S.K."/>
            <person name="Wortman J."/>
            <person name="Nusbaum C."/>
            <person name="Birren B."/>
        </authorList>
    </citation>
    <scope>NUCLEOTIDE SEQUENCE [LARGE SCALE GENOMIC DNA]</scope>
    <source>
        <strain evidence="7 8">CBS 650.93</strain>
    </source>
</reference>
<dbReference type="GO" id="GO:0006301">
    <property type="term" value="P:DNA damage tolerance"/>
    <property type="evidence" value="ECO:0007669"/>
    <property type="project" value="InterPro"/>
</dbReference>
<dbReference type="VEuPathDB" id="FungiDB:Z518_04896"/>
<dbReference type="GO" id="GO:0006513">
    <property type="term" value="P:protein monoubiquitination"/>
    <property type="evidence" value="ECO:0007669"/>
    <property type="project" value="InterPro"/>
</dbReference>
<dbReference type="GO" id="GO:0003697">
    <property type="term" value="F:single-stranded DNA binding"/>
    <property type="evidence" value="ECO:0007669"/>
    <property type="project" value="InterPro"/>
</dbReference>
<dbReference type="InterPro" id="IPR018957">
    <property type="entry name" value="Znf_C3HC4_RING-type"/>
</dbReference>
<dbReference type="AlphaFoldDB" id="A0A0D2JCS6"/>
<dbReference type="Proteomes" id="UP000053617">
    <property type="component" value="Unassembled WGS sequence"/>
</dbReference>
<evidence type="ECO:0000256" key="1">
    <source>
        <dbReference type="ARBA" id="ARBA00022723"/>
    </source>
</evidence>
<feature type="compositionally biased region" description="Acidic residues" evidence="5">
    <location>
        <begin position="239"/>
        <end position="263"/>
    </location>
</feature>
<evidence type="ECO:0000256" key="4">
    <source>
        <dbReference type="PROSITE-ProRule" id="PRU00175"/>
    </source>
</evidence>
<dbReference type="GeneID" id="25292967"/>
<evidence type="ECO:0000313" key="8">
    <source>
        <dbReference type="Proteomes" id="UP000053617"/>
    </source>
</evidence>
<evidence type="ECO:0000256" key="3">
    <source>
        <dbReference type="ARBA" id="ARBA00022833"/>
    </source>
</evidence>
<dbReference type="EMBL" id="KN847477">
    <property type="protein sequence ID" value="KIX06920.1"/>
    <property type="molecule type" value="Genomic_DNA"/>
</dbReference>
<dbReference type="STRING" id="1442369.A0A0D2JCS6"/>
<proteinExistence type="predicted"/>
<evidence type="ECO:0000256" key="5">
    <source>
        <dbReference type="SAM" id="MobiDB-lite"/>
    </source>
</evidence>
<dbReference type="GO" id="GO:0008270">
    <property type="term" value="F:zinc ion binding"/>
    <property type="evidence" value="ECO:0007669"/>
    <property type="project" value="UniProtKB-KW"/>
</dbReference>
<dbReference type="GO" id="GO:0005634">
    <property type="term" value="C:nucleus"/>
    <property type="evidence" value="ECO:0007669"/>
    <property type="project" value="TreeGrafter"/>
</dbReference>
<dbReference type="HOGENOM" id="CLU_029627_0_0_1"/>
<evidence type="ECO:0000256" key="2">
    <source>
        <dbReference type="ARBA" id="ARBA00022771"/>
    </source>
</evidence>
<gene>
    <name evidence="7" type="ORF">Z518_04896</name>
</gene>
<dbReference type="PANTHER" id="PTHR14134:SF2">
    <property type="entry name" value="E3 UBIQUITIN-PROTEIN LIGASE RAD18"/>
    <property type="match status" value="1"/>
</dbReference>
<organism evidence="7 8">
    <name type="scientific">Rhinocladiella mackenziei CBS 650.93</name>
    <dbReference type="NCBI Taxonomy" id="1442369"/>
    <lineage>
        <taxon>Eukaryota</taxon>
        <taxon>Fungi</taxon>
        <taxon>Dikarya</taxon>
        <taxon>Ascomycota</taxon>
        <taxon>Pezizomycotina</taxon>
        <taxon>Eurotiomycetes</taxon>
        <taxon>Chaetothyriomycetidae</taxon>
        <taxon>Chaetothyriales</taxon>
        <taxon>Herpotrichiellaceae</taxon>
        <taxon>Rhinocladiella</taxon>
    </lineage>
</organism>
<dbReference type="Gene3D" id="3.30.40.10">
    <property type="entry name" value="Zinc/RING finger domain, C3HC4 (zinc finger)"/>
    <property type="match status" value="1"/>
</dbReference>
<keyword evidence="2 4" id="KW-0863">Zinc-finger</keyword>
<feature type="compositionally biased region" description="Basic residues" evidence="5">
    <location>
        <begin position="419"/>
        <end position="434"/>
    </location>
</feature>
<protein>
    <submittedName>
        <fullName evidence="7">Rhinocladiella mackenziei CBS 650.93 unplaced genomic scaffold supercont1.3, whole genome shotgun sequence</fullName>
    </submittedName>
</protein>
<dbReference type="OrthoDB" id="6105938at2759"/>
<feature type="compositionally biased region" description="Acidic residues" evidence="5">
    <location>
        <begin position="371"/>
        <end position="409"/>
    </location>
</feature>
<dbReference type="PANTHER" id="PTHR14134">
    <property type="entry name" value="E3 UBIQUITIN-PROTEIN LIGASE RAD18"/>
    <property type="match status" value="1"/>
</dbReference>
<dbReference type="PROSITE" id="PS00518">
    <property type="entry name" value="ZF_RING_1"/>
    <property type="match status" value="1"/>
</dbReference>
<feature type="domain" description="RING-type" evidence="6">
    <location>
        <begin position="25"/>
        <end position="69"/>
    </location>
</feature>
<feature type="compositionally biased region" description="Basic and acidic residues" evidence="5">
    <location>
        <begin position="312"/>
        <end position="323"/>
    </location>
</feature>
<feature type="region of interest" description="Disordered" evidence="5">
    <location>
        <begin position="180"/>
        <end position="215"/>
    </location>
</feature>
<dbReference type="SUPFAM" id="SSF57850">
    <property type="entry name" value="RING/U-box"/>
    <property type="match status" value="1"/>
</dbReference>
<dbReference type="Pfam" id="PF00097">
    <property type="entry name" value="zf-C3HC4"/>
    <property type="match status" value="1"/>
</dbReference>
<evidence type="ECO:0000313" key="7">
    <source>
        <dbReference type="EMBL" id="KIX06920.1"/>
    </source>
</evidence>
<sequence length="490" mass="55845">MANADLALLGTFQKHIEDMRNLSLCKICIKPFYEPFVLACGHTYCYSCLAGWFGGPQARKRKKNCPDCRVEVTVQPSPNYLLRDLVHMFISRAELLPEDETVQEHQQAKEDEASVLAADRAGGGLFKGAFKRLRPGYDHWNRGFYDPGDNILRCPDCHWELEDGECLHCGFRVYQHDEIGTDGDSGGESQSLRTLDSEFDDDEDENDGDFEAGMEPDHYHQWHTEDDASAAETTAADNDYYDEDDGMDGFIEPDEDDNEDEDASSISTTATINGARPVVNNRRHGFGTGARRERSSRFYGGEDDYDDEDHETDTHPTTDEGHSRTNMNYDEATEGSGQENHYPPIQRNRRSRIRIVISDDDDEEGLRNGEEDSQTEEITTEDSEDGDEEEESPENSEDGYGEEQYESEDSDVRPPQPSARRRQHLQSQRARRSNHSYQPHVRSHRGQQSHPPASDVRQHHHIRHRSNISQLSGLGRLGVYERRLPGIRNF</sequence>
<name>A0A0D2JCS6_9EURO</name>
<dbReference type="GO" id="GO:0097505">
    <property type="term" value="C:Rad6-Rad18 complex"/>
    <property type="evidence" value="ECO:0007669"/>
    <property type="project" value="TreeGrafter"/>
</dbReference>
<dbReference type="InterPro" id="IPR039577">
    <property type="entry name" value="Rad18"/>
</dbReference>
<dbReference type="GO" id="GO:0061630">
    <property type="term" value="F:ubiquitin protein ligase activity"/>
    <property type="evidence" value="ECO:0007669"/>
    <property type="project" value="InterPro"/>
</dbReference>
<keyword evidence="3" id="KW-0862">Zinc</keyword>